<dbReference type="EMBL" id="JACIBV010000001">
    <property type="protein sequence ID" value="MBB3732274.1"/>
    <property type="molecule type" value="Genomic_DNA"/>
</dbReference>
<keyword evidence="9" id="KW-0413">Isomerase</keyword>
<dbReference type="Proteomes" id="UP000579945">
    <property type="component" value="Unassembled WGS sequence"/>
</dbReference>
<keyword evidence="7" id="KW-0812">Transmembrane</keyword>
<dbReference type="AlphaFoldDB" id="A0A7W5VIL9"/>
<dbReference type="SUPFAM" id="SSF52833">
    <property type="entry name" value="Thioredoxin-like"/>
    <property type="match status" value="1"/>
</dbReference>
<keyword evidence="3" id="KW-0560">Oxidoreductase</keyword>
<accession>A0A7W5VIL9</accession>
<dbReference type="Gene3D" id="3.40.30.10">
    <property type="entry name" value="Glutaredoxin"/>
    <property type="match status" value="1"/>
</dbReference>
<proteinExistence type="inferred from homology"/>
<evidence type="ECO:0000256" key="1">
    <source>
        <dbReference type="ARBA" id="ARBA00005791"/>
    </source>
</evidence>
<dbReference type="InterPro" id="IPR012336">
    <property type="entry name" value="Thioredoxin-like_fold"/>
</dbReference>
<feature type="domain" description="Thioredoxin-like fold" evidence="8">
    <location>
        <begin position="83"/>
        <end position="240"/>
    </location>
</feature>
<dbReference type="PANTHER" id="PTHR13887">
    <property type="entry name" value="GLUTATHIONE S-TRANSFERASE KAPPA"/>
    <property type="match status" value="1"/>
</dbReference>
<dbReference type="Pfam" id="PF13462">
    <property type="entry name" value="Thioredoxin_4"/>
    <property type="match status" value="1"/>
</dbReference>
<feature type="region of interest" description="Disordered" evidence="6">
    <location>
        <begin position="1"/>
        <end position="26"/>
    </location>
</feature>
<feature type="transmembrane region" description="Helical" evidence="7">
    <location>
        <begin position="30"/>
        <end position="51"/>
    </location>
</feature>
<evidence type="ECO:0000256" key="2">
    <source>
        <dbReference type="ARBA" id="ARBA00022729"/>
    </source>
</evidence>
<evidence type="ECO:0000256" key="5">
    <source>
        <dbReference type="ARBA" id="ARBA00023284"/>
    </source>
</evidence>
<dbReference type="GeneID" id="95394320"/>
<evidence type="ECO:0000256" key="3">
    <source>
        <dbReference type="ARBA" id="ARBA00023002"/>
    </source>
</evidence>
<gene>
    <name evidence="9" type="ORF">FHR33_008134</name>
</gene>
<feature type="compositionally biased region" description="Basic and acidic residues" evidence="6">
    <location>
        <begin position="9"/>
        <end position="26"/>
    </location>
</feature>
<keyword evidence="4" id="KW-1015">Disulfide bond</keyword>
<keyword evidence="5" id="KW-0676">Redox-active center</keyword>
<name>A0A7W5VIL9_9ACTN</name>
<organism evidence="9 10">
    <name type="scientific">Nonomuraea dietziae</name>
    <dbReference type="NCBI Taxonomy" id="65515"/>
    <lineage>
        <taxon>Bacteria</taxon>
        <taxon>Bacillati</taxon>
        <taxon>Actinomycetota</taxon>
        <taxon>Actinomycetes</taxon>
        <taxon>Streptosporangiales</taxon>
        <taxon>Streptosporangiaceae</taxon>
        <taxon>Nonomuraea</taxon>
    </lineage>
</organism>
<dbReference type="InterPro" id="IPR036249">
    <property type="entry name" value="Thioredoxin-like_sf"/>
</dbReference>
<keyword evidence="2" id="KW-0732">Signal</keyword>
<dbReference type="CDD" id="cd02972">
    <property type="entry name" value="DsbA_family"/>
    <property type="match status" value="1"/>
</dbReference>
<evidence type="ECO:0000313" key="9">
    <source>
        <dbReference type="EMBL" id="MBB3732274.1"/>
    </source>
</evidence>
<dbReference type="GO" id="GO:0016853">
    <property type="term" value="F:isomerase activity"/>
    <property type="evidence" value="ECO:0007669"/>
    <property type="project" value="UniProtKB-KW"/>
</dbReference>
<evidence type="ECO:0000256" key="6">
    <source>
        <dbReference type="SAM" id="MobiDB-lite"/>
    </source>
</evidence>
<dbReference type="RefSeq" id="WP_183659158.1">
    <property type="nucleotide sequence ID" value="NZ_JACIBV010000001.1"/>
</dbReference>
<evidence type="ECO:0000313" key="10">
    <source>
        <dbReference type="Proteomes" id="UP000579945"/>
    </source>
</evidence>
<comment type="caution">
    <text evidence="9">The sequence shown here is derived from an EMBL/GenBank/DDBJ whole genome shotgun (WGS) entry which is preliminary data.</text>
</comment>
<protein>
    <submittedName>
        <fullName evidence="9">Protein-disulfide isomerase</fullName>
    </submittedName>
</protein>
<evidence type="ECO:0000256" key="7">
    <source>
        <dbReference type="SAM" id="Phobius"/>
    </source>
</evidence>
<dbReference type="PANTHER" id="PTHR13887:SF14">
    <property type="entry name" value="DISULFIDE BOND FORMATION PROTEIN D"/>
    <property type="match status" value="1"/>
</dbReference>
<keyword evidence="7" id="KW-1133">Transmembrane helix</keyword>
<comment type="similarity">
    <text evidence="1">Belongs to the thioredoxin family. DsbA subfamily.</text>
</comment>
<sequence length="254" mass="27236">MSKAQRGQSVRDRIKSQREAEKKQEQRKRVVTYATVGVVALAAIGAGWLFAANQSKPEETAQGLAPVTIQGDGSAAMGNAGVEAPVIDIYEDFQCPACKQLEETSGATFKNLAAEGKAKVVFHPVTIFPQQMNNGITRANSTRAAAAARCITDGKQWMAFHDKLFATQPEEHLEGFTTDQLIALGKEAGVTAPDFATCVTSQKNAQGHLANSDQVMKAAKLDGTPTVKLNGKDMDQDVTFTPSRLRQTVLDAAK</sequence>
<evidence type="ECO:0000259" key="8">
    <source>
        <dbReference type="Pfam" id="PF13462"/>
    </source>
</evidence>
<evidence type="ECO:0000256" key="4">
    <source>
        <dbReference type="ARBA" id="ARBA00023157"/>
    </source>
</evidence>
<keyword evidence="10" id="KW-1185">Reference proteome</keyword>
<reference evidence="9 10" key="1">
    <citation type="submission" date="2020-08" db="EMBL/GenBank/DDBJ databases">
        <title>Sequencing the genomes of 1000 actinobacteria strains.</title>
        <authorList>
            <person name="Klenk H.-P."/>
        </authorList>
    </citation>
    <scope>NUCLEOTIDE SEQUENCE [LARGE SCALE GENOMIC DNA]</scope>
    <source>
        <strain evidence="9 10">DSM 44320</strain>
    </source>
</reference>
<keyword evidence="7" id="KW-0472">Membrane</keyword>
<dbReference type="GO" id="GO:0016491">
    <property type="term" value="F:oxidoreductase activity"/>
    <property type="evidence" value="ECO:0007669"/>
    <property type="project" value="UniProtKB-KW"/>
</dbReference>